<feature type="region of interest" description="Disordered" evidence="1">
    <location>
        <begin position="360"/>
        <end position="446"/>
    </location>
</feature>
<dbReference type="HOGENOM" id="CLU_003025_0_0_1"/>
<dbReference type="PANTHER" id="PTHR42105">
    <property type="entry name" value="DIM2-ASSOCIATED PROTEIN 1"/>
    <property type="match status" value="1"/>
</dbReference>
<feature type="region of interest" description="Disordered" evidence="1">
    <location>
        <begin position="868"/>
        <end position="888"/>
    </location>
</feature>
<feature type="compositionally biased region" description="Basic and acidic residues" evidence="1">
    <location>
        <begin position="1397"/>
        <end position="1407"/>
    </location>
</feature>
<feature type="compositionally biased region" description="Polar residues" evidence="1">
    <location>
        <begin position="931"/>
        <end position="946"/>
    </location>
</feature>
<feature type="compositionally biased region" description="Polar residues" evidence="1">
    <location>
        <begin position="1494"/>
        <end position="1509"/>
    </location>
</feature>
<feature type="compositionally biased region" description="Low complexity" evidence="1">
    <location>
        <begin position="187"/>
        <end position="201"/>
    </location>
</feature>
<dbReference type="EMBL" id="JH767600">
    <property type="protein sequence ID" value="EON68678.1"/>
    <property type="molecule type" value="Genomic_DNA"/>
</dbReference>
<dbReference type="OrthoDB" id="5382102at2759"/>
<feature type="compositionally biased region" description="Basic and acidic residues" evidence="1">
    <location>
        <begin position="577"/>
        <end position="587"/>
    </location>
</feature>
<feature type="region of interest" description="Disordered" evidence="1">
    <location>
        <begin position="1160"/>
        <end position="1187"/>
    </location>
</feature>
<dbReference type="eggNOG" id="ENOG502RA0T">
    <property type="taxonomic scope" value="Eukaryota"/>
</dbReference>
<feature type="compositionally biased region" description="Basic and acidic residues" evidence="1">
    <location>
        <begin position="1719"/>
        <end position="1729"/>
    </location>
</feature>
<dbReference type="PANTHER" id="PTHR42105:SF1">
    <property type="entry name" value="TRANSALDOLASE"/>
    <property type="match status" value="1"/>
</dbReference>
<feature type="compositionally biased region" description="Polar residues" evidence="1">
    <location>
        <begin position="307"/>
        <end position="338"/>
    </location>
</feature>
<feature type="compositionally biased region" description="Basic residues" evidence="1">
    <location>
        <begin position="507"/>
        <end position="518"/>
    </location>
</feature>
<feature type="compositionally biased region" description="Low complexity" evidence="1">
    <location>
        <begin position="719"/>
        <end position="730"/>
    </location>
</feature>
<feature type="compositionally biased region" description="Basic and acidic residues" evidence="1">
    <location>
        <begin position="217"/>
        <end position="231"/>
    </location>
</feature>
<accession>R7Z3K9</accession>
<feature type="compositionally biased region" description="Basic and acidic residues" evidence="1">
    <location>
        <begin position="56"/>
        <end position="66"/>
    </location>
</feature>
<dbReference type="STRING" id="1168221.R7Z3K9"/>
<dbReference type="OMA" id="MPEIGYG"/>
<feature type="compositionally biased region" description="Basic and acidic residues" evidence="1">
    <location>
        <begin position="1435"/>
        <end position="1452"/>
    </location>
</feature>
<feature type="region of interest" description="Disordered" evidence="1">
    <location>
        <begin position="1"/>
        <end position="338"/>
    </location>
</feature>
<feature type="region of interest" description="Disordered" evidence="1">
    <location>
        <begin position="719"/>
        <end position="768"/>
    </location>
</feature>
<feature type="compositionally biased region" description="Polar residues" evidence="1">
    <location>
        <begin position="1370"/>
        <end position="1392"/>
    </location>
</feature>
<feature type="compositionally biased region" description="Polar residues" evidence="1">
    <location>
        <begin position="953"/>
        <end position="962"/>
    </location>
</feature>
<feature type="region of interest" description="Disordered" evidence="1">
    <location>
        <begin position="929"/>
        <end position="981"/>
    </location>
</feature>
<proteinExistence type="predicted"/>
<feature type="compositionally biased region" description="Basic and acidic residues" evidence="1">
    <location>
        <begin position="360"/>
        <end position="375"/>
    </location>
</feature>
<evidence type="ECO:0000313" key="3">
    <source>
        <dbReference type="Proteomes" id="UP000016924"/>
    </source>
</evidence>
<feature type="compositionally biased region" description="Basic and acidic residues" evidence="1">
    <location>
        <begin position="491"/>
        <end position="506"/>
    </location>
</feature>
<dbReference type="GeneID" id="19905247"/>
<feature type="compositionally biased region" description="Polar residues" evidence="1">
    <location>
        <begin position="151"/>
        <end position="160"/>
    </location>
</feature>
<reference evidence="3" key="1">
    <citation type="submission" date="2012-06" db="EMBL/GenBank/DDBJ databases">
        <title>The genome sequence of Coniosporium apollinis CBS 100218.</title>
        <authorList>
            <consortium name="The Broad Institute Genome Sequencing Platform"/>
            <person name="Cuomo C."/>
            <person name="Gorbushina A."/>
            <person name="Noack S."/>
            <person name="Walker B."/>
            <person name="Young S.K."/>
            <person name="Zeng Q."/>
            <person name="Gargeya S."/>
            <person name="Fitzgerald M."/>
            <person name="Haas B."/>
            <person name="Abouelleil A."/>
            <person name="Alvarado L."/>
            <person name="Arachchi H.M."/>
            <person name="Berlin A.M."/>
            <person name="Chapman S.B."/>
            <person name="Goldberg J."/>
            <person name="Griggs A."/>
            <person name="Gujja S."/>
            <person name="Hansen M."/>
            <person name="Howarth C."/>
            <person name="Imamovic A."/>
            <person name="Larimer J."/>
            <person name="McCowan C."/>
            <person name="Montmayeur A."/>
            <person name="Murphy C."/>
            <person name="Neiman D."/>
            <person name="Pearson M."/>
            <person name="Priest M."/>
            <person name="Roberts A."/>
            <person name="Saif S."/>
            <person name="Shea T."/>
            <person name="Sisk P."/>
            <person name="Sykes S."/>
            <person name="Wortman J."/>
            <person name="Nusbaum C."/>
            <person name="Birren B."/>
        </authorList>
    </citation>
    <scope>NUCLEOTIDE SEQUENCE [LARGE SCALE GENOMIC DNA]</scope>
    <source>
        <strain evidence="3">CBS 100218</strain>
    </source>
</reference>
<evidence type="ECO:0000256" key="1">
    <source>
        <dbReference type="SAM" id="MobiDB-lite"/>
    </source>
</evidence>
<feature type="region of interest" description="Disordered" evidence="1">
    <location>
        <begin position="995"/>
        <end position="1026"/>
    </location>
</feature>
<feature type="compositionally biased region" description="Basic and acidic residues" evidence="1">
    <location>
        <begin position="757"/>
        <end position="768"/>
    </location>
</feature>
<feature type="region of interest" description="Disordered" evidence="1">
    <location>
        <begin position="484"/>
        <end position="636"/>
    </location>
</feature>
<sequence length="1798" mass="196525">MGVDTRRPPLPAPTDVSSADNGSAIADDLATDISRRTDRTSYSIPEDGSPITVTTDKVRSKKEGLGHGRNKSQTSLLIEYFEGGKSGDKTHSRPSVRVRVTPSSGRKHKIGSDQIQITQVGKDRKPSYTRRISLGTPNREQKPALPEGTEVSVSSESNLSGRPPVEIEVLENVSELSRSELSAGRYIPAPSDISSMPPDSMLEGEASTQSPPRPRSRSLERDEVMSPDHLKAPSRRRSRSLSRERITQKVMEKLASQAVDPPQKQKKTRSRESSISKDRLPEAERSSRRRSSRSERSEDIVPGAESSLLTSNISRRSGDAQSIRSGTSAASSINNPKLLQTVEDAIRRLIIPELNALKEQQKTQENRSNFERTARDSIATTATADSREDMRRRVSKTGSAPNLSEKPKVVLNRSGDDPGLTLSGDSTKGKKVRRTSRGSTERSASYGLDDSLDTVIRDDEKVHQKKSKDRHALKEAAAVGAAGGLTAAALRHHDSISSTDTRDTRERRKKRSKSKSRSRTASISDLPDDWNKEDIPPMPMQSEIPSDVTRESILTAETERPVSRSSRGGSSTPVRDPIVREVSRGTPREMMSPAPRTPNRTPLGSAAARGLYSQGNRSQGEISLPKSAKSDRSISTKARHAALAAAGLGGLGSPTTYHKATTHDLVSKDIDAHTDQDGYSQHSPTREVSPVQSIASYMEGDDPGHMAVPRSAKSVASLSSAGRAASRQRSNLSIDSLESSPSTKVARSRRRPQGINLERKSDILMDDPLHDSELAYESGTRTPKDVGEFFDHEHEVNEQYRSDLEYDSQNGSSLLDDKHFSQYTRYTDTSMDVPVTAENDIRGVGANPEYVRTPVAVESAVASLHEPSTLSVRSSGSGPLKHSFGSQPNVFGARQDVVVEDRSISGSVTPHRGYEHPSQERWHAIRDQAKALSSASPQNRTVTAPSQDRPVTASPQQSVSRTVSEKSMPRMGASAFPGQDEYMPEIGYGLEDDESELTTNPSEIQGPIGAGQNRWTRDPELTPPLSRNMLDEERMYEQPELGTAKAVAVGGAGATAAGIAAAAAARINRDKQPETYQPTRGQQPSVKDEHDDEDTVERSFHHDSYAARENVTSISPPGHWKDEGYISAPHAGGITPEPYQQPLMGNAPKLFDEEAENEFDADPFVGKNRGHIRQVSGNSHGMGSPIYDSATGKGIDRIQSKDVVALMDHLTVRDAQRNARDTEILVTLVRSAAEMRNSFEEMKRFIAEQDRLIMSNTDRDAEMTVQKVLGGPRPQPLGSPRVPRQRSTEDAEDLPTKRKNVFKRALKGLSMRSSNDLANIEAMLMQLLDEVEGLKDTQGVQRTSLEPSHSLDSYEKMRAADTGYEPEGQAGTSSTPGQSGYFSNTSSRQVNGMHSGYDGRRASDSGHRISTVLERDEEDDDYDQATPPANQDYGNEERLLTPTQEVRRDRSVSQETPPQPAAAYVSPESPERSSKKKHKSGSSSLFGFPKISRWSKTTSSTAQETTPRMSGSRKERPSSEASRSGSNVNLANNYYDGYEVQDDDRLRSNASLAAQQQAQVSADLANARSPSPLIPESPTDDPKYQAHRNSLNLMHPQPRQGPTHRHQSHLESQAYNYEGSPATPDADFYGSAPALALNRNRMSTGTQGTAGNYSPVSEGSYSAHSAAEQAGPPRSSRLRDDGPLVPQQPPRIQEPESMGAPKMMMYSSPPGSGHQLAPIEERYSMEGDSARLLTPSPQPNQSMQSPARRITGPRPMGSRSPSQTNGAPLYGNSGTVRRKPVDQRSLESYRDSFESETF</sequence>
<evidence type="ECO:0000313" key="2">
    <source>
        <dbReference type="EMBL" id="EON68678.1"/>
    </source>
</evidence>
<feature type="compositionally biased region" description="Basic and acidic residues" evidence="1">
    <location>
        <begin position="1779"/>
        <end position="1798"/>
    </location>
</feature>
<feature type="compositionally biased region" description="Polar residues" evidence="1">
    <location>
        <begin position="1519"/>
        <end position="1532"/>
    </location>
</feature>
<gene>
    <name evidence="2" type="ORF">W97_07936</name>
</gene>
<evidence type="ECO:0008006" key="4">
    <source>
        <dbReference type="Google" id="ProtNLM"/>
    </source>
</evidence>
<feature type="compositionally biased region" description="Low complexity" evidence="1">
    <location>
        <begin position="1550"/>
        <end position="1565"/>
    </location>
</feature>
<feature type="region of interest" description="Disordered" evidence="1">
    <location>
        <begin position="1268"/>
        <end position="1298"/>
    </location>
</feature>
<dbReference type="Proteomes" id="UP000016924">
    <property type="component" value="Unassembled WGS sequence"/>
</dbReference>
<feature type="region of interest" description="Disordered" evidence="1">
    <location>
        <begin position="1363"/>
        <end position="1798"/>
    </location>
</feature>
<feature type="compositionally biased region" description="Polar residues" evidence="1">
    <location>
        <begin position="868"/>
        <end position="877"/>
    </location>
</feature>
<protein>
    <recommendedName>
        <fullName evidence="4">Transaldolase</fullName>
    </recommendedName>
</protein>
<feature type="region of interest" description="Disordered" evidence="1">
    <location>
        <begin position="1069"/>
        <end position="1145"/>
    </location>
</feature>
<feature type="compositionally biased region" description="Polar residues" evidence="1">
    <location>
        <begin position="1640"/>
        <end position="1663"/>
    </location>
</feature>
<feature type="compositionally biased region" description="Polar residues" evidence="1">
    <location>
        <begin position="731"/>
        <end position="745"/>
    </location>
</feature>
<feature type="compositionally biased region" description="Basic and acidic residues" evidence="1">
    <location>
        <begin position="241"/>
        <end position="252"/>
    </location>
</feature>
<dbReference type="RefSeq" id="XP_007783995.1">
    <property type="nucleotide sequence ID" value="XM_007785805.1"/>
</dbReference>
<name>R7Z3K9_CONA1</name>
<feature type="compositionally biased region" description="Basic and acidic residues" evidence="1">
    <location>
        <begin position="270"/>
        <end position="299"/>
    </location>
</feature>
<organism evidence="2 3">
    <name type="scientific">Coniosporium apollinis (strain CBS 100218)</name>
    <name type="common">Rock-inhabiting black yeast</name>
    <dbReference type="NCBI Taxonomy" id="1168221"/>
    <lineage>
        <taxon>Eukaryota</taxon>
        <taxon>Fungi</taxon>
        <taxon>Dikarya</taxon>
        <taxon>Ascomycota</taxon>
        <taxon>Pezizomycotina</taxon>
        <taxon>Dothideomycetes</taxon>
        <taxon>Dothideomycetes incertae sedis</taxon>
        <taxon>Coniosporium</taxon>
    </lineage>
</organism>
<feature type="compositionally biased region" description="Polar residues" evidence="1">
    <location>
        <begin position="1074"/>
        <end position="1085"/>
    </location>
</feature>
<keyword evidence="3" id="KW-1185">Reference proteome</keyword>
<feature type="compositionally biased region" description="Basic and acidic residues" evidence="1">
    <location>
        <begin position="1096"/>
        <end position="1106"/>
    </location>
</feature>